<reference evidence="1" key="1">
    <citation type="journal article" date="2021" name="Nat. Commun.">
        <title>Genetic determinants of endophytism in the Arabidopsis root mycobiome.</title>
        <authorList>
            <person name="Mesny F."/>
            <person name="Miyauchi S."/>
            <person name="Thiergart T."/>
            <person name="Pickel B."/>
            <person name="Atanasova L."/>
            <person name="Karlsson M."/>
            <person name="Huettel B."/>
            <person name="Barry K.W."/>
            <person name="Haridas S."/>
            <person name="Chen C."/>
            <person name="Bauer D."/>
            <person name="Andreopoulos W."/>
            <person name="Pangilinan J."/>
            <person name="LaButti K."/>
            <person name="Riley R."/>
            <person name="Lipzen A."/>
            <person name="Clum A."/>
            <person name="Drula E."/>
            <person name="Henrissat B."/>
            <person name="Kohler A."/>
            <person name="Grigoriev I.V."/>
            <person name="Martin F.M."/>
            <person name="Hacquard S."/>
        </authorList>
    </citation>
    <scope>NUCLEOTIDE SEQUENCE</scope>
    <source>
        <strain evidence="1">MPI-CAGE-AT-0021</strain>
    </source>
</reference>
<dbReference type="AlphaFoldDB" id="A0A9P9IGW3"/>
<evidence type="ECO:0000313" key="2">
    <source>
        <dbReference type="Proteomes" id="UP000717696"/>
    </source>
</evidence>
<organism evidence="1 2">
    <name type="scientific">Dactylonectria estremocensis</name>
    <dbReference type="NCBI Taxonomy" id="1079267"/>
    <lineage>
        <taxon>Eukaryota</taxon>
        <taxon>Fungi</taxon>
        <taxon>Dikarya</taxon>
        <taxon>Ascomycota</taxon>
        <taxon>Pezizomycotina</taxon>
        <taxon>Sordariomycetes</taxon>
        <taxon>Hypocreomycetidae</taxon>
        <taxon>Hypocreales</taxon>
        <taxon>Nectriaceae</taxon>
        <taxon>Dactylonectria</taxon>
    </lineage>
</organism>
<feature type="non-terminal residue" evidence="1">
    <location>
        <position position="109"/>
    </location>
</feature>
<evidence type="ECO:0000313" key="1">
    <source>
        <dbReference type="EMBL" id="KAH7120196.1"/>
    </source>
</evidence>
<gene>
    <name evidence="1" type="ORF">B0J13DRAFT_403536</name>
</gene>
<name>A0A9P9IGW3_9HYPO</name>
<accession>A0A9P9IGW3</accession>
<comment type="caution">
    <text evidence="1">The sequence shown here is derived from an EMBL/GenBank/DDBJ whole genome shotgun (WGS) entry which is preliminary data.</text>
</comment>
<dbReference type="EMBL" id="JAGMUU010000029">
    <property type="protein sequence ID" value="KAH7120196.1"/>
    <property type="molecule type" value="Genomic_DNA"/>
</dbReference>
<dbReference type="Proteomes" id="UP000717696">
    <property type="component" value="Unassembled WGS sequence"/>
</dbReference>
<keyword evidence="2" id="KW-1185">Reference proteome</keyword>
<feature type="non-terminal residue" evidence="1">
    <location>
        <position position="1"/>
    </location>
</feature>
<proteinExistence type="predicted"/>
<sequence length="109" mass="12255">PRNCRFELDDANKPWAGPTVHYDLIHCRGRMEDIVDWVSTSVEACRCLRTLGCLDISDVSFRYTAADGPLEEDSAWRQVSGMTRDLGRLTDRSFAIEDGSLQEAMKEAG</sequence>
<protein>
    <submittedName>
        <fullName evidence="1">Uncharacterized protein</fullName>
    </submittedName>
</protein>